<evidence type="ECO:0000313" key="1">
    <source>
        <dbReference type="EMBL" id="MCT7378364.1"/>
    </source>
</evidence>
<accession>A0ABT2LYT7</accession>
<evidence type="ECO:0000313" key="2">
    <source>
        <dbReference type="Proteomes" id="UP001320831"/>
    </source>
</evidence>
<keyword evidence="2" id="KW-1185">Reference proteome</keyword>
<dbReference type="RefSeq" id="WP_260907280.1">
    <property type="nucleotide sequence ID" value="NZ_JAOCZP010000013.1"/>
</dbReference>
<organism evidence="1 2">
    <name type="scientific">Chelativorans salis</name>
    <dbReference type="NCBI Taxonomy" id="2978478"/>
    <lineage>
        <taxon>Bacteria</taxon>
        <taxon>Pseudomonadati</taxon>
        <taxon>Pseudomonadota</taxon>
        <taxon>Alphaproteobacteria</taxon>
        <taxon>Hyphomicrobiales</taxon>
        <taxon>Phyllobacteriaceae</taxon>
        <taxon>Chelativorans</taxon>
    </lineage>
</organism>
<sequence length="141" mass="15200">MQPEPERATDRAAALTRLQMGMVGAFNRAQILRLTADQIRRHGQQFEIAGNKPSRFIGTVEPSVCLSPGACFIGLAALLDLGAHVGQVVFRDALTGFAHWFRSTPGASGGSYTAAGRRQNYSFTRCQKPGSHPGSRCSPVR</sequence>
<gene>
    <name evidence="1" type="ORF">N5A92_25460</name>
</gene>
<dbReference type="EMBL" id="JAOCZP010000013">
    <property type="protein sequence ID" value="MCT7378364.1"/>
    <property type="molecule type" value="Genomic_DNA"/>
</dbReference>
<name>A0ABT2LYT7_9HYPH</name>
<proteinExistence type="predicted"/>
<protein>
    <submittedName>
        <fullName evidence="1">Uncharacterized protein</fullName>
    </submittedName>
</protein>
<dbReference type="Proteomes" id="UP001320831">
    <property type="component" value="Unassembled WGS sequence"/>
</dbReference>
<reference evidence="1 2" key="1">
    <citation type="submission" date="2022-09" db="EMBL/GenBank/DDBJ databases">
        <title>Chelativorans salina sp. nov., a novel slightly halophilic bacterium isolated from a saline lake sediment enrichment.</title>
        <authorList>
            <person name="Gao L."/>
            <person name="Fang B.-Z."/>
            <person name="Li W.-J."/>
        </authorList>
    </citation>
    <scope>NUCLEOTIDE SEQUENCE [LARGE SCALE GENOMIC DNA]</scope>
    <source>
        <strain evidence="1 2">EGI FJ00035</strain>
    </source>
</reference>
<comment type="caution">
    <text evidence="1">The sequence shown here is derived from an EMBL/GenBank/DDBJ whole genome shotgun (WGS) entry which is preliminary data.</text>
</comment>